<dbReference type="Proteomes" id="UP000325577">
    <property type="component" value="Linkage Group LG9"/>
</dbReference>
<evidence type="ECO:0000256" key="1">
    <source>
        <dbReference type="ARBA" id="ARBA00008966"/>
    </source>
</evidence>
<evidence type="ECO:0000259" key="4">
    <source>
        <dbReference type="Pfam" id="PF13339"/>
    </source>
</evidence>
<dbReference type="PANTHER" id="PTHR15565:SF0">
    <property type="entry name" value="PROTEIN AATF"/>
    <property type="match status" value="1"/>
</dbReference>
<dbReference type="EMBL" id="CM018052">
    <property type="protein sequence ID" value="KAA8515867.1"/>
    <property type="molecule type" value="Genomic_DNA"/>
</dbReference>
<evidence type="ECO:0008006" key="7">
    <source>
        <dbReference type="Google" id="ProtNLM"/>
    </source>
</evidence>
<evidence type="ECO:0000256" key="2">
    <source>
        <dbReference type="SAM" id="MobiDB-lite"/>
    </source>
</evidence>
<dbReference type="OrthoDB" id="5783963at2759"/>
<dbReference type="GO" id="GO:0005730">
    <property type="term" value="C:nucleolus"/>
    <property type="evidence" value="ECO:0007669"/>
    <property type="project" value="TreeGrafter"/>
</dbReference>
<dbReference type="InterPro" id="IPR012617">
    <property type="entry name" value="AATF_C"/>
</dbReference>
<name>A0A5J4ZF14_9ASTE</name>
<feature type="region of interest" description="Disordered" evidence="2">
    <location>
        <begin position="197"/>
        <end position="216"/>
    </location>
</feature>
<protein>
    <recommendedName>
        <fullName evidence="7">Apoptosis-antagonizing transcription factor C-terminal domain-containing protein</fullName>
    </recommendedName>
</protein>
<proteinExistence type="inferred from homology"/>
<evidence type="ECO:0000313" key="5">
    <source>
        <dbReference type="EMBL" id="KAA8515867.1"/>
    </source>
</evidence>
<feature type="domain" description="Apoptosis-antagonizing transcription factor C-terminal" evidence="3">
    <location>
        <begin position="330"/>
        <end position="405"/>
    </location>
</feature>
<reference evidence="5 6" key="1">
    <citation type="submission" date="2019-09" db="EMBL/GenBank/DDBJ databases">
        <title>A chromosome-level genome assembly of the Chinese tupelo Nyssa sinensis.</title>
        <authorList>
            <person name="Yang X."/>
            <person name="Kang M."/>
            <person name="Yang Y."/>
            <person name="Xiong H."/>
            <person name="Wang M."/>
            <person name="Zhang Z."/>
            <person name="Wang Z."/>
            <person name="Wu H."/>
            <person name="Ma T."/>
            <person name="Liu J."/>
            <person name="Xi Z."/>
        </authorList>
    </citation>
    <scope>NUCLEOTIDE SEQUENCE [LARGE SCALE GENOMIC DNA]</scope>
    <source>
        <strain evidence="5">J267</strain>
        <tissue evidence="5">Leaf</tissue>
    </source>
</reference>
<dbReference type="InterPro" id="IPR025160">
    <property type="entry name" value="AATF"/>
</dbReference>
<dbReference type="Pfam" id="PF08164">
    <property type="entry name" value="TRAUB"/>
    <property type="match status" value="1"/>
</dbReference>
<feature type="region of interest" description="Disordered" evidence="2">
    <location>
        <begin position="1"/>
        <end position="87"/>
    </location>
</feature>
<comment type="similarity">
    <text evidence="1">Belongs to the AATF family.</text>
</comment>
<feature type="compositionally biased region" description="Basic and acidic residues" evidence="2">
    <location>
        <begin position="11"/>
        <end position="23"/>
    </location>
</feature>
<dbReference type="InterPro" id="IPR039223">
    <property type="entry name" value="AATF/Bfr2"/>
</dbReference>
<evidence type="ECO:0000313" key="6">
    <source>
        <dbReference type="Proteomes" id="UP000325577"/>
    </source>
</evidence>
<dbReference type="PANTHER" id="PTHR15565">
    <property type="entry name" value="AATF PROTEIN APOPTOSIS ANTAGONIZING TRANSCRIPTION FACTOR"/>
    <property type="match status" value="1"/>
</dbReference>
<organism evidence="5 6">
    <name type="scientific">Nyssa sinensis</name>
    <dbReference type="NCBI Taxonomy" id="561372"/>
    <lineage>
        <taxon>Eukaryota</taxon>
        <taxon>Viridiplantae</taxon>
        <taxon>Streptophyta</taxon>
        <taxon>Embryophyta</taxon>
        <taxon>Tracheophyta</taxon>
        <taxon>Spermatophyta</taxon>
        <taxon>Magnoliopsida</taxon>
        <taxon>eudicotyledons</taxon>
        <taxon>Gunneridae</taxon>
        <taxon>Pentapetalae</taxon>
        <taxon>asterids</taxon>
        <taxon>Cornales</taxon>
        <taxon>Nyssaceae</taxon>
        <taxon>Nyssa</taxon>
    </lineage>
</organism>
<feature type="domain" description="AATF leucine zipper-containing" evidence="4">
    <location>
        <begin position="116"/>
        <end position="251"/>
    </location>
</feature>
<feature type="compositionally biased region" description="Acidic residues" evidence="2">
    <location>
        <begin position="27"/>
        <end position="80"/>
    </location>
</feature>
<feature type="compositionally biased region" description="Polar residues" evidence="2">
    <location>
        <begin position="197"/>
        <end position="208"/>
    </location>
</feature>
<evidence type="ECO:0000259" key="3">
    <source>
        <dbReference type="Pfam" id="PF08164"/>
    </source>
</evidence>
<gene>
    <name evidence="5" type="ORF">F0562_019046</name>
</gene>
<sequence length="416" mass="47433">MITWAAAQGFEMRKSSKRSREVQESDTGSEGEINTEDEMLNVENVDDEDGHEDDGDSDNDEEESVEDEEEELEEDGVEQNDDQKDAEMEELEKELTDLRHKEQDLLRNLKHHKDEDLLKGQAVKNQKALWDKTLEFRFLLQKAFSSSNRLPQEPLRSSFCESDTSAKEAYSDLITSSKTTLDSLRELQDALLEKNPSITPAINGNSGKPSMHFEASRNSNMEGDEEWSQIFQMHSRIAHFRDKSVDKWQRKTQVTTGAAAIKGKLQAFNQNISEQVAAYMRDPSRMIKGMQQRRSAVGIFGAVPDAVGNTKEEDPLADGDPEILDDSEFYQQLLKEFFETFDPTSSDTAFYAVKRLQTKKRKIVDRRASKSRTIRYNVHEKIVNFMAPQPMDLPPMAPKLFENLFGLKTQKTSTAA</sequence>
<keyword evidence="6" id="KW-1185">Reference proteome</keyword>
<dbReference type="AlphaFoldDB" id="A0A5J4ZF14"/>
<accession>A0A5J4ZF14</accession>
<dbReference type="Pfam" id="PF13339">
    <property type="entry name" value="AATF-Che1"/>
    <property type="match status" value="1"/>
</dbReference>